<dbReference type="InterPro" id="IPR037066">
    <property type="entry name" value="Plug_dom_sf"/>
</dbReference>
<evidence type="ECO:0000313" key="11">
    <source>
        <dbReference type="Proteomes" id="UP000231564"/>
    </source>
</evidence>
<dbReference type="InterPro" id="IPR012910">
    <property type="entry name" value="Plug_dom"/>
</dbReference>
<evidence type="ECO:0000256" key="6">
    <source>
        <dbReference type="ARBA" id="ARBA00023237"/>
    </source>
</evidence>
<dbReference type="KEGG" id="tmar:MARIT_2678"/>
<evidence type="ECO:0000256" key="4">
    <source>
        <dbReference type="ARBA" id="ARBA00022692"/>
    </source>
</evidence>
<sequence>MKKKSLHIMYMVFILLFTIPSSSFGQEKTITGTIISSDDKFPLPGASVMIKGTVRGTETDFDGNYAIKANKGDIISFSFIGYATQEVTVDTQNTINISLAPDSQNLDEVVVIGYGKSSKKLLSSSIGSVSAKELNNQSVTDVGSALQGKTAGVTIQTANGQPGAAPNIVIRGGSSINKGSSPLFIIDGIQRSAEDFNPDDVETMQVLKDAAAAAIYGARASNGVVLITTKSGKKGKVSIQINQRSSFSSLNKKLDYLNGADFLRLQRPGLLLSFLDENSAFGSGAQPTGTGNSITSNSSTRFLEAGESIPNGYQSIQDPISNRSLIFTSTNWEDELFRSASFRNTYISIDGANDKVGYYISIANANQEGVAIGTDYERTSLQSNLNFDVSEKLHINTTFNYITSKQHQPEESARFFGRTLRLAPTVRKFFDNGTIAPGTSEKSQTPLHFVMNNFGETKREKLNIGATLKYTILKGLILTANASYVKNQAATENFIRSNVFNAARPAKYSSLETLRKQLEATLGYTKSFEGHNMSVLLGASSIDDENFLTAISGTGSGTDNISTINASSTILDARTLRASSLLVGYFGRLSYDYDRKYILAATLRRDASSIFGKNNRTGYFPSVSGAWRIGEEDFLKDNNVISSLKLKASWGQTGNNEVGSSDDLNRFYLSQGIIDPSLQYNGQSAAVPTQIPNVDLGWETTTQTDIGFDLNLYESRLNFSFDYYRKVTTDLLFTTPLPNTSGFESVETNIGDVAFKGLEFSLTSTNFNTDNFSWTTNINATFSSNEVLKLPENNNAKNRIQGLTYQNQGANTSGNLQGIGGIAEGESLGNIIGWKFVKVYRTDAEAAADGIDDLVAADRTSNNGINYQKRVGGDVKWLDANNDGQIDFDDQVVLGNAIPDVTGGISNNFKYKGFELDVFLDFALGHEIFNYNRVRLNGQSQGGINGTSDLFNSWKNQGDITDTPRFVFFDFGNARNIHRPNDAGDGGGSGVIRRIGNSFHGANSQYVEDASYLSIRSIKLSYTLKEFEFLKKLNIDSFQLYASGRNLHYFTKYRGYNPEATPNGVDAGKYPTFKTFSIGANIKF</sequence>
<dbReference type="Gene3D" id="2.170.130.10">
    <property type="entry name" value="TonB-dependent receptor, plug domain"/>
    <property type="match status" value="1"/>
</dbReference>
<evidence type="ECO:0000256" key="2">
    <source>
        <dbReference type="ARBA" id="ARBA00022448"/>
    </source>
</evidence>
<feature type="signal peptide" evidence="8">
    <location>
        <begin position="1"/>
        <end position="25"/>
    </location>
</feature>
<keyword evidence="5 7" id="KW-0472">Membrane</keyword>
<evidence type="ECO:0000313" key="10">
    <source>
        <dbReference type="EMBL" id="SFZ84291.1"/>
    </source>
</evidence>
<comment type="subcellular location">
    <subcellularLocation>
        <location evidence="1 7">Cell outer membrane</location>
        <topology evidence="1 7">Multi-pass membrane protein</topology>
    </subcellularLocation>
</comment>
<organism evidence="10 11">
    <name type="scientific">Tenacibaculum maritimum NCIMB 2154</name>
    <dbReference type="NCBI Taxonomy" id="1349785"/>
    <lineage>
        <taxon>Bacteria</taxon>
        <taxon>Pseudomonadati</taxon>
        <taxon>Bacteroidota</taxon>
        <taxon>Flavobacteriia</taxon>
        <taxon>Flavobacteriales</taxon>
        <taxon>Flavobacteriaceae</taxon>
        <taxon>Tenacibaculum</taxon>
    </lineage>
</organism>
<keyword evidence="3 7" id="KW-1134">Transmembrane beta strand</keyword>
<evidence type="ECO:0000256" key="7">
    <source>
        <dbReference type="PROSITE-ProRule" id="PRU01360"/>
    </source>
</evidence>
<evidence type="ECO:0000256" key="8">
    <source>
        <dbReference type="SAM" id="SignalP"/>
    </source>
</evidence>
<dbReference type="GO" id="GO:0009279">
    <property type="term" value="C:cell outer membrane"/>
    <property type="evidence" value="ECO:0007669"/>
    <property type="project" value="UniProtKB-SubCell"/>
</dbReference>
<feature type="domain" description="TonB-dependent receptor plug" evidence="9">
    <location>
        <begin position="122"/>
        <end position="224"/>
    </location>
</feature>
<dbReference type="EMBL" id="LT634361">
    <property type="protein sequence ID" value="SFZ84291.1"/>
    <property type="molecule type" value="Genomic_DNA"/>
</dbReference>
<keyword evidence="11" id="KW-1185">Reference proteome</keyword>
<accession>A0A2H1ECB6</accession>
<feature type="chain" id="PRO_5013648400" evidence="8">
    <location>
        <begin position="26"/>
        <end position="1084"/>
    </location>
</feature>
<dbReference type="InterPro" id="IPR008969">
    <property type="entry name" value="CarboxyPept-like_regulatory"/>
</dbReference>
<dbReference type="AlphaFoldDB" id="A0A2H1ECB6"/>
<protein>
    <submittedName>
        <fullName evidence="10">SusC/RagA family TonB-dependent receptor</fullName>
    </submittedName>
</protein>
<keyword evidence="10" id="KW-0675">Receptor</keyword>
<dbReference type="NCBIfam" id="TIGR04056">
    <property type="entry name" value="OMP_RagA_SusC"/>
    <property type="match status" value="1"/>
</dbReference>
<keyword evidence="6 7" id="KW-0998">Cell outer membrane</keyword>
<dbReference type="STRING" id="1349785.GCA_000509405_01101"/>
<keyword evidence="8" id="KW-0732">Signal</keyword>
<proteinExistence type="inferred from homology"/>
<dbReference type="PROSITE" id="PS52016">
    <property type="entry name" value="TONB_DEPENDENT_REC_3"/>
    <property type="match status" value="1"/>
</dbReference>
<dbReference type="Gene3D" id="2.60.40.1120">
    <property type="entry name" value="Carboxypeptidase-like, regulatory domain"/>
    <property type="match status" value="1"/>
</dbReference>
<evidence type="ECO:0000256" key="5">
    <source>
        <dbReference type="ARBA" id="ARBA00023136"/>
    </source>
</evidence>
<evidence type="ECO:0000259" key="9">
    <source>
        <dbReference type="Pfam" id="PF07715"/>
    </source>
</evidence>
<dbReference type="SUPFAM" id="SSF56935">
    <property type="entry name" value="Porins"/>
    <property type="match status" value="1"/>
</dbReference>
<gene>
    <name evidence="10" type="ORF">MARIT_2678</name>
</gene>
<dbReference type="OrthoDB" id="9768177at2"/>
<dbReference type="Proteomes" id="UP000231564">
    <property type="component" value="Chromosome MARIT"/>
</dbReference>
<keyword evidence="4 7" id="KW-0812">Transmembrane</keyword>
<dbReference type="GeneID" id="47724139"/>
<dbReference type="Pfam" id="PF13715">
    <property type="entry name" value="CarbopepD_reg_2"/>
    <property type="match status" value="1"/>
</dbReference>
<name>A0A2H1ECB6_9FLAO</name>
<dbReference type="InterPro" id="IPR023996">
    <property type="entry name" value="TonB-dep_OMP_SusC/RagA"/>
</dbReference>
<dbReference type="Pfam" id="PF07715">
    <property type="entry name" value="Plug"/>
    <property type="match status" value="1"/>
</dbReference>
<dbReference type="InterPro" id="IPR023997">
    <property type="entry name" value="TonB-dep_OMP_SusC/RagA_CS"/>
</dbReference>
<comment type="similarity">
    <text evidence="7">Belongs to the TonB-dependent receptor family.</text>
</comment>
<evidence type="ECO:0000256" key="3">
    <source>
        <dbReference type="ARBA" id="ARBA00022452"/>
    </source>
</evidence>
<reference evidence="10 11" key="1">
    <citation type="submission" date="2016-11" db="EMBL/GenBank/DDBJ databases">
        <authorList>
            <person name="Jaros S."/>
            <person name="Januszkiewicz K."/>
            <person name="Wedrychowicz H."/>
        </authorList>
    </citation>
    <scope>NUCLEOTIDE SEQUENCE [LARGE SCALE GENOMIC DNA]</scope>
    <source>
        <strain evidence="10">NCIMB 2154T</strain>
    </source>
</reference>
<dbReference type="SUPFAM" id="SSF49464">
    <property type="entry name" value="Carboxypeptidase regulatory domain-like"/>
    <property type="match status" value="1"/>
</dbReference>
<evidence type="ECO:0000256" key="1">
    <source>
        <dbReference type="ARBA" id="ARBA00004571"/>
    </source>
</evidence>
<dbReference type="InterPro" id="IPR036942">
    <property type="entry name" value="Beta-barrel_TonB_sf"/>
</dbReference>
<dbReference type="NCBIfam" id="TIGR04057">
    <property type="entry name" value="SusC_RagA_signa"/>
    <property type="match status" value="1"/>
</dbReference>
<dbReference type="RefSeq" id="WP_100211711.1">
    <property type="nucleotide sequence ID" value="NZ_CP138495.1"/>
</dbReference>
<keyword evidence="2 7" id="KW-0813">Transport</keyword>
<dbReference type="InterPro" id="IPR039426">
    <property type="entry name" value="TonB-dep_rcpt-like"/>
</dbReference>
<dbReference type="Gene3D" id="2.40.170.20">
    <property type="entry name" value="TonB-dependent receptor, beta-barrel domain"/>
    <property type="match status" value="1"/>
</dbReference>